<sequence length="184" mass="19907">MKRFYLIMCSALISLSANATSVRFNTTKGNFDVTLNCTKAPISCKNFLSYVKDGSYNGTIFHRVIKDFMIQGGGYTAQGTQRPSHDPIKNESDNGLSNVTGTIAMARTSDPDSATRQFYINVHDNPFLDGQPGKPGYAVFGHVTQGMKVVQAISHVPTGMSPTLGMPNSPVTPVIIQSVTLIKD</sequence>
<dbReference type="InterPro" id="IPR002130">
    <property type="entry name" value="Cyclophilin-type_PPIase_dom"/>
</dbReference>
<evidence type="ECO:0000313" key="6">
    <source>
        <dbReference type="EMBL" id="MFM2486351.1"/>
    </source>
</evidence>
<feature type="domain" description="PPIase cyclophilin-type" evidence="5">
    <location>
        <begin position="29"/>
        <end position="181"/>
    </location>
</feature>
<dbReference type="EMBL" id="JBEQCT010000008">
    <property type="protein sequence ID" value="MFM2486351.1"/>
    <property type="molecule type" value="Genomic_DNA"/>
</dbReference>
<comment type="caution">
    <text evidence="6">The sequence shown here is derived from an EMBL/GenBank/DDBJ whole genome shotgun (WGS) entry which is preliminary data.</text>
</comment>
<reference evidence="6 7" key="1">
    <citation type="journal article" date="2013" name="Int. J. Syst. Evol. Microbiol.">
        <title>Celerinatantimonas yamalensis sp. nov., a cold-adapted diazotrophic bacterium from a cold permafrost brine.</title>
        <authorList>
            <person name="Shcherbakova V."/>
            <person name="Chuvilskaya N."/>
            <person name="Rivkina E."/>
            <person name="Demidov N."/>
            <person name="Uchaeva V."/>
            <person name="Suetin S."/>
            <person name="Suzina N."/>
            <person name="Gilichinsky D."/>
        </authorList>
    </citation>
    <scope>NUCLEOTIDE SEQUENCE [LARGE SCALE GENOMIC DNA]</scope>
    <source>
        <strain evidence="6 7">C7</strain>
    </source>
</reference>
<dbReference type="RefSeq" id="WP_408624649.1">
    <property type="nucleotide sequence ID" value="NZ_JBEQCT010000008.1"/>
</dbReference>
<evidence type="ECO:0000313" key="7">
    <source>
        <dbReference type="Proteomes" id="UP001629953"/>
    </source>
</evidence>
<feature type="chain" id="PRO_5044963307" description="Peptidyl-prolyl cis-trans isomerase" evidence="4">
    <location>
        <begin position="20"/>
        <end position="184"/>
    </location>
</feature>
<name>A0ABW9GCG7_9GAMM</name>
<comment type="catalytic activity">
    <reaction evidence="4">
        <text>[protein]-peptidylproline (omega=180) = [protein]-peptidylproline (omega=0)</text>
        <dbReference type="Rhea" id="RHEA:16237"/>
        <dbReference type="Rhea" id="RHEA-COMP:10747"/>
        <dbReference type="Rhea" id="RHEA-COMP:10748"/>
        <dbReference type="ChEBI" id="CHEBI:83833"/>
        <dbReference type="ChEBI" id="CHEBI:83834"/>
        <dbReference type="EC" id="5.2.1.8"/>
    </reaction>
</comment>
<dbReference type="GO" id="GO:0003755">
    <property type="term" value="F:peptidyl-prolyl cis-trans isomerase activity"/>
    <property type="evidence" value="ECO:0007669"/>
    <property type="project" value="UniProtKB-EC"/>
</dbReference>
<evidence type="ECO:0000256" key="4">
    <source>
        <dbReference type="RuleBase" id="RU363019"/>
    </source>
</evidence>
<comment type="function">
    <text evidence="4">PPIases accelerate the folding of proteins. It catalyzes the cis-trans isomerization of proline imidic peptide bonds in oligopeptides.</text>
</comment>
<organism evidence="6 7">
    <name type="scientific">Celerinatantimonas yamalensis</name>
    <dbReference type="NCBI Taxonomy" id="559956"/>
    <lineage>
        <taxon>Bacteria</taxon>
        <taxon>Pseudomonadati</taxon>
        <taxon>Pseudomonadota</taxon>
        <taxon>Gammaproteobacteria</taxon>
        <taxon>Celerinatantimonadaceae</taxon>
        <taxon>Celerinatantimonas</taxon>
    </lineage>
</organism>
<keyword evidence="7" id="KW-1185">Reference proteome</keyword>
<evidence type="ECO:0000256" key="2">
    <source>
        <dbReference type="ARBA" id="ARBA00023110"/>
    </source>
</evidence>
<evidence type="ECO:0000256" key="1">
    <source>
        <dbReference type="ARBA" id="ARBA00007365"/>
    </source>
</evidence>
<dbReference type="Pfam" id="PF00160">
    <property type="entry name" value="Pro_isomerase"/>
    <property type="match status" value="1"/>
</dbReference>
<dbReference type="Proteomes" id="UP001629953">
    <property type="component" value="Unassembled WGS sequence"/>
</dbReference>
<evidence type="ECO:0000259" key="5">
    <source>
        <dbReference type="PROSITE" id="PS50072"/>
    </source>
</evidence>
<protein>
    <recommendedName>
        <fullName evidence="4">Peptidyl-prolyl cis-trans isomerase</fullName>
        <shortName evidence="4">PPIase</shortName>
        <ecNumber evidence="4">5.2.1.8</ecNumber>
    </recommendedName>
</protein>
<dbReference type="Gene3D" id="2.40.100.10">
    <property type="entry name" value="Cyclophilin-like"/>
    <property type="match status" value="1"/>
</dbReference>
<dbReference type="SUPFAM" id="SSF50891">
    <property type="entry name" value="Cyclophilin-like"/>
    <property type="match status" value="1"/>
</dbReference>
<dbReference type="InterPro" id="IPR020892">
    <property type="entry name" value="Cyclophilin-type_PPIase_CS"/>
</dbReference>
<feature type="signal peptide" evidence="4">
    <location>
        <begin position="1"/>
        <end position="19"/>
    </location>
</feature>
<dbReference type="PROSITE" id="PS00170">
    <property type="entry name" value="CSA_PPIASE_1"/>
    <property type="match status" value="1"/>
</dbReference>
<dbReference type="EC" id="5.2.1.8" evidence="4"/>
<proteinExistence type="inferred from homology"/>
<comment type="similarity">
    <text evidence="1 4">Belongs to the cyclophilin-type PPIase family.</text>
</comment>
<gene>
    <name evidence="6" type="ORF">ABUE30_15005</name>
</gene>
<keyword evidence="4" id="KW-0732">Signal</keyword>
<dbReference type="PRINTS" id="PR00153">
    <property type="entry name" value="CSAPPISMRASE"/>
</dbReference>
<evidence type="ECO:0000256" key="3">
    <source>
        <dbReference type="ARBA" id="ARBA00023235"/>
    </source>
</evidence>
<dbReference type="InterPro" id="IPR044665">
    <property type="entry name" value="E_coli_cyclophilin_A-like"/>
</dbReference>
<dbReference type="PROSITE" id="PS50072">
    <property type="entry name" value="CSA_PPIASE_2"/>
    <property type="match status" value="1"/>
</dbReference>
<keyword evidence="3 4" id="KW-0413">Isomerase</keyword>
<keyword evidence="2 4" id="KW-0697">Rotamase</keyword>
<dbReference type="InterPro" id="IPR029000">
    <property type="entry name" value="Cyclophilin-like_dom_sf"/>
</dbReference>
<accession>A0ABW9GCG7</accession>
<dbReference type="PANTHER" id="PTHR43246">
    <property type="entry name" value="PEPTIDYL-PROLYL CIS-TRANS ISOMERASE CYP38, CHLOROPLASTIC"/>
    <property type="match status" value="1"/>
</dbReference>